<evidence type="ECO:0000313" key="2">
    <source>
        <dbReference type="EMBL" id="MDV5089149.1"/>
    </source>
</evidence>
<name>A0ABU3ZB54_9FIRM</name>
<dbReference type="Pfam" id="PF00583">
    <property type="entry name" value="Acetyltransf_1"/>
    <property type="match status" value="1"/>
</dbReference>
<dbReference type="SUPFAM" id="SSF55729">
    <property type="entry name" value="Acyl-CoA N-acyltransferases (Nat)"/>
    <property type="match status" value="1"/>
</dbReference>
<reference evidence="2 3" key="1">
    <citation type="submission" date="2023-10" db="EMBL/GenBank/DDBJ databases">
        <title>Veillonella sp. nov., isolated from a pig farm feces dump.</title>
        <authorList>
            <person name="Chang Y.-H."/>
        </authorList>
    </citation>
    <scope>NUCLEOTIDE SEQUENCE [LARGE SCALE GENOMIC DNA]</scope>
    <source>
        <strain evidence="2 3">YH-vei2233</strain>
    </source>
</reference>
<feature type="domain" description="N-acetyltransferase" evidence="1">
    <location>
        <begin position="1"/>
        <end position="153"/>
    </location>
</feature>
<organism evidence="2 3">
    <name type="scientific">Veillonella absiana</name>
    <dbReference type="NCBI Taxonomy" id="3079305"/>
    <lineage>
        <taxon>Bacteria</taxon>
        <taxon>Bacillati</taxon>
        <taxon>Bacillota</taxon>
        <taxon>Negativicutes</taxon>
        <taxon>Veillonellales</taxon>
        <taxon>Veillonellaceae</taxon>
        <taxon>Veillonella</taxon>
    </lineage>
</organism>
<gene>
    <name evidence="2" type="ORF">RVY80_10005</name>
</gene>
<dbReference type="CDD" id="cd04301">
    <property type="entry name" value="NAT_SF"/>
    <property type="match status" value="1"/>
</dbReference>
<evidence type="ECO:0000259" key="1">
    <source>
        <dbReference type="PROSITE" id="PS51186"/>
    </source>
</evidence>
<dbReference type="EMBL" id="JAWJZB010000015">
    <property type="protein sequence ID" value="MDV5089149.1"/>
    <property type="molecule type" value="Genomic_DNA"/>
</dbReference>
<accession>A0ABU3ZB54</accession>
<dbReference type="InterPro" id="IPR000182">
    <property type="entry name" value="GNAT_dom"/>
</dbReference>
<dbReference type="Proteomes" id="UP001272515">
    <property type="component" value="Unassembled WGS sequence"/>
</dbReference>
<evidence type="ECO:0000313" key="3">
    <source>
        <dbReference type="Proteomes" id="UP001272515"/>
    </source>
</evidence>
<dbReference type="PROSITE" id="PS51186">
    <property type="entry name" value="GNAT"/>
    <property type="match status" value="1"/>
</dbReference>
<comment type="caution">
    <text evidence="2">The sequence shown here is derived from an EMBL/GenBank/DDBJ whole genome shotgun (WGS) entry which is preliminary data.</text>
</comment>
<keyword evidence="3" id="KW-1185">Reference proteome</keyword>
<dbReference type="InterPro" id="IPR016181">
    <property type="entry name" value="Acyl_CoA_acyltransferase"/>
</dbReference>
<proteinExistence type="predicted"/>
<sequence length="157" mass="18220">MKIVSYDPKYKDDFVEMNKRWISEMFVIEQEDIRELENIEPYIQKGGQIFFAVDDDGGVMASCMIAPRPDGDWEIMKFAARGMYTGTGAGSACLKACIDYAREQCLDKVLIVSNRKCEHAVHLYRKYGFTEIPVDKEKFPFDRADIAFEQEFHYDDI</sequence>
<protein>
    <submittedName>
        <fullName evidence="2">GNAT family N-acetyltransferase</fullName>
    </submittedName>
</protein>
<dbReference type="RefSeq" id="WP_317330514.1">
    <property type="nucleotide sequence ID" value="NZ_JAWJZA010000046.1"/>
</dbReference>
<dbReference type="Gene3D" id="3.40.630.30">
    <property type="match status" value="1"/>
</dbReference>